<keyword evidence="3" id="KW-1185">Reference proteome</keyword>
<dbReference type="Proteomes" id="UP001412067">
    <property type="component" value="Unassembled WGS sequence"/>
</dbReference>
<accession>A0ABR2LP98</accession>
<comment type="caution">
    <text evidence="2">The sequence shown here is derived from an EMBL/GenBank/DDBJ whole genome shotgun (WGS) entry which is preliminary data.</text>
</comment>
<proteinExistence type="predicted"/>
<reference evidence="2 3" key="1">
    <citation type="journal article" date="2022" name="Nat. Plants">
        <title>Genomes of leafy and leafless Platanthera orchids illuminate the evolution of mycoheterotrophy.</title>
        <authorList>
            <person name="Li M.H."/>
            <person name="Liu K.W."/>
            <person name="Li Z."/>
            <person name="Lu H.C."/>
            <person name="Ye Q.L."/>
            <person name="Zhang D."/>
            <person name="Wang J.Y."/>
            <person name="Li Y.F."/>
            <person name="Zhong Z.M."/>
            <person name="Liu X."/>
            <person name="Yu X."/>
            <person name="Liu D.K."/>
            <person name="Tu X.D."/>
            <person name="Liu B."/>
            <person name="Hao Y."/>
            <person name="Liao X.Y."/>
            <person name="Jiang Y.T."/>
            <person name="Sun W.H."/>
            <person name="Chen J."/>
            <person name="Chen Y.Q."/>
            <person name="Ai Y."/>
            <person name="Zhai J.W."/>
            <person name="Wu S.S."/>
            <person name="Zhou Z."/>
            <person name="Hsiao Y.Y."/>
            <person name="Wu W.L."/>
            <person name="Chen Y.Y."/>
            <person name="Lin Y.F."/>
            <person name="Hsu J.L."/>
            <person name="Li C.Y."/>
            <person name="Wang Z.W."/>
            <person name="Zhao X."/>
            <person name="Zhong W.Y."/>
            <person name="Ma X.K."/>
            <person name="Ma L."/>
            <person name="Huang J."/>
            <person name="Chen G.Z."/>
            <person name="Huang M.Z."/>
            <person name="Huang L."/>
            <person name="Peng D.H."/>
            <person name="Luo Y.B."/>
            <person name="Zou S.Q."/>
            <person name="Chen S.P."/>
            <person name="Lan S."/>
            <person name="Tsai W.C."/>
            <person name="Van de Peer Y."/>
            <person name="Liu Z.J."/>
        </authorList>
    </citation>
    <scope>NUCLEOTIDE SEQUENCE [LARGE SCALE GENOMIC DNA]</scope>
    <source>
        <strain evidence="2">Lor288</strain>
    </source>
</reference>
<evidence type="ECO:0000313" key="2">
    <source>
        <dbReference type="EMBL" id="KAK8946066.1"/>
    </source>
</evidence>
<organism evidence="2 3">
    <name type="scientific">Platanthera guangdongensis</name>
    <dbReference type="NCBI Taxonomy" id="2320717"/>
    <lineage>
        <taxon>Eukaryota</taxon>
        <taxon>Viridiplantae</taxon>
        <taxon>Streptophyta</taxon>
        <taxon>Embryophyta</taxon>
        <taxon>Tracheophyta</taxon>
        <taxon>Spermatophyta</taxon>
        <taxon>Magnoliopsida</taxon>
        <taxon>Liliopsida</taxon>
        <taxon>Asparagales</taxon>
        <taxon>Orchidaceae</taxon>
        <taxon>Orchidoideae</taxon>
        <taxon>Orchideae</taxon>
        <taxon>Orchidinae</taxon>
        <taxon>Platanthera</taxon>
    </lineage>
</organism>
<feature type="compositionally biased region" description="Low complexity" evidence="1">
    <location>
        <begin position="132"/>
        <end position="143"/>
    </location>
</feature>
<feature type="region of interest" description="Disordered" evidence="1">
    <location>
        <begin position="132"/>
        <end position="170"/>
    </location>
</feature>
<evidence type="ECO:0000256" key="1">
    <source>
        <dbReference type="SAM" id="MobiDB-lite"/>
    </source>
</evidence>
<evidence type="ECO:0000313" key="3">
    <source>
        <dbReference type="Proteomes" id="UP001412067"/>
    </source>
</evidence>
<protein>
    <submittedName>
        <fullName evidence="2">Heat stress transcription factor B-4c</fullName>
    </submittedName>
</protein>
<gene>
    <name evidence="2" type="primary">HSFB4C</name>
    <name evidence="2" type="ORF">KSP40_PGU017606</name>
</gene>
<name>A0ABR2LP98_9ASPA</name>
<sequence length="214" mass="23156">MSLPATLHFLPAGLDADWKNLSPRRSNIASNFQTSRLDLPRTLPLLLFGNKGEPAGGGSSAEVALLKENERLRRGNEALISELAHMRRLYNDIIYFVQNHVRPVVPSSARLAYNGSNGSFFQLHRAPGGAAINSGGSATSSSSLTMAKESSALPERKERESSGSPTSLFGVTLSAKRREYPIEPGFNYSTKPQLPLNQKNLSINQISSSSPSSM</sequence>
<dbReference type="EMBL" id="JBBWWR010000017">
    <property type="protein sequence ID" value="KAK8946066.1"/>
    <property type="molecule type" value="Genomic_DNA"/>
</dbReference>